<organism evidence="1 2">
    <name type="scientific">Paenibacillus cremeus</name>
    <dbReference type="NCBI Taxonomy" id="2163881"/>
    <lineage>
        <taxon>Bacteria</taxon>
        <taxon>Bacillati</taxon>
        <taxon>Bacillota</taxon>
        <taxon>Bacilli</taxon>
        <taxon>Bacillales</taxon>
        <taxon>Paenibacillaceae</taxon>
        <taxon>Paenibacillus</taxon>
    </lineage>
</organism>
<proteinExistence type="predicted"/>
<dbReference type="EMBL" id="VNJI01000022">
    <property type="protein sequence ID" value="TVY08585.1"/>
    <property type="molecule type" value="Genomic_DNA"/>
</dbReference>
<comment type="caution">
    <text evidence="1">The sequence shown here is derived from an EMBL/GenBank/DDBJ whole genome shotgun (WGS) entry which is preliminary data.</text>
</comment>
<name>A0A559K8X8_9BACL</name>
<dbReference type="SUPFAM" id="SSF46785">
    <property type="entry name" value="Winged helix' DNA-binding domain"/>
    <property type="match status" value="1"/>
</dbReference>
<evidence type="ECO:0000313" key="2">
    <source>
        <dbReference type="Proteomes" id="UP000317036"/>
    </source>
</evidence>
<dbReference type="InterPro" id="IPR036388">
    <property type="entry name" value="WH-like_DNA-bd_sf"/>
</dbReference>
<keyword evidence="2" id="KW-1185">Reference proteome</keyword>
<keyword evidence="1" id="KW-0238">DNA-binding</keyword>
<reference evidence="1 2" key="1">
    <citation type="submission" date="2019-07" db="EMBL/GenBank/DDBJ databases">
        <authorList>
            <person name="Kim J."/>
        </authorList>
    </citation>
    <scope>NUCLEOTIDE SEQUENCE [LARGE SCALE GENOMIC DNA]</scope>
    <source>
        <strain evidence="1 2">JC52</strain>
    </source>
</reference>
<dbReference type="GO" id="GO:0003677">
    <property type="term" value="F:DNA binding"/>
    <property type="evidence" value="ECO:0007669"/>
    <property type="project" value="UniProtKB-KW"/>
</dbReference>
<sequence>MGRSVRESSAERKRRLQEHHGIAEKLLLANVWWPAIGNLDGLHPEHEVRDFKDGARFVDFGYLPTPQLKVVLELDGYGPHWRDVSRWQFADHLMRQNHLLIDDWRLLRFAYDDVHEKPRRCQQVLLQALGKWGHTQKRADVQLTLYEQVILKFAQGCPDALTPAKVSQALGMDPQTAIKYLRSLAAKGLVTPLQSRTGRIMRYSVAASAWTLFSNK</sequence>
<evidence type="ECO:0000313" key="1">
    <source>
        <dbReference type="EMBL" id="TVY08585.1"/>
    </source>
</evidence>
<dbReference type="Gene3D" id="1.10.10.10">
    <property type="entry name" value="Winged helix-like DNA-binding domain superfamily/Winged helix DNA-binding domain"/>
    <property type="match status" value="1"/>
</dbReference>
<dbReference type="OrthoDB" id="2677830at2"/>
<protein>
    <submittedName>
        <fullName evidence="1">DNA-binding response regulator</fullName>
    </submittedName>
</protein>
<accession>A0A559K8X8</accession>
<dbReference type="Proteomes" id="UP000317036">
    <property type="component" value="Unassembled WGS sequence"/>
</dbReference>
<dbReference type="AlphaFoldDB" id="A0A559K8X8"/>
<gene>
    <name evidence="1" type="ORF">FPZ49_18125</name>
</gene>
<dbReference type="InterPro" id="IPR036390">
    <property type="entry name" value="WH_DNA-bd_sf"/>
</dbReference>